<feature type="domain" description="Peptidase M12A" evidence="1">
    <location>
        <begin position="121"/>
        <end position="194"/>
    </location>
</feature>
<dbReference type="GO" id="GO:0004222">
    <property type="term" value="F:metalloendopeptidase activity"/>
    <property type="evidence" value="ECO:0007669"/>
    <property type="project" value="InterPro"/>
</dbReference>
<dbReference type="Gene3D" id="3.40.390.10">
    <property type="entry name" value="Collagenase (Catalytic Domain)"/>
    <property type="match status" value="1"/>
</dbReference>
<proteinExistence type="predicted"/>
<dbReference type="InterPro" id="IPR024079">
    <property type="entry name" value="MetalloPept_cat_dom_sf"/>
</dbReference>
<organism evidence="2 3">
    <name type="scientific">Apiospora kogelbergensis</name>
    <dbReference type="NCBI Taxonomy" id="1337665"/>
    <lineage>
        <taxon>Eukaryota</taxon>
        <taxon>Fungi</taxon>
        <taxon>Dikarya</taxon>
        <taxon>Ascomycota</taxon>
        <taxon>Pezizomycotina</taxon>
        <taxon>Sordariomycetes</taxon>
        <taxon>Xylariomycetidae</taxon>
        <taxon>Amphisphaeriales</taxon>
        <taxon>Apiosporaceae</taxon>
        <taxon>Apiospora</taxon>
    </lineage>
</organism>
<evidence type="ECO:0000313" key="2">
    <source>
        <dbReference type="EMBL" id="KAK8130526.1"/>
    </source>
</evidence>
<reference evidence="2 3" key="1">
    <citation type="submission" date="2023-01" db="EMBL/GenBank/DDBJ databases">
        <title>Analysis of 21 Apiospora genomes using comparative genomics revels a genus with tremendous synthesis potential of carbohydrate active enzymes and secondary metabolites.</title>
        <authorList>
            <person name="Sorensen T."/>
        </authorList>
    </citation>
    <scope>NUCLEOTIDE SEQUENCE [LARGE SCALE GENOMIC DNA]</scope>
    <source>
        <strain evidence="2 3">CBS 117206</strain>
    </source>
</reference>
<evidence type="ECO:0000259" key="1">
    <source>
        <dbReference type="Pfam" id="PF01400"/>
    </source>
</evidence>
<sequence>MARRNATAYAPSDEGNYHHHVNPAKWRDLRWPTCIKEINVRFLNGSYQQKLLVADLVREHYNTIPMSVKFRFFLEPEGDSDIRVLFVKMGDSHSYVGVSNLIVPEQKPTMMLNLEHKNPDNNKNTILHEFGHALCLEHEHQHPGSGIRLNRRALLKGKNTNAECIDDNYEIQPSLFCPWRTEPYDRHSVMHYGFSKGQLRDPEAYILVNPAVSQGDRNQLLQMYPLKESHKPKLLYTTADSKKLTRGIFEATKKESRWAKFFLRVKGR</sequence>
<keyword evidence="3" id="KW-1185">Reference proteome</keyword>
<comment type="caution">
    <text evidence="2">The sequence shown here is derived from an EMBL/GenBank/DDBJ whole genome shotgun (WGS) entry which is preliminary data.</text>
</comment>
<evidence type="ECO:0000313" key="3">
    <source>
        <dbReference type="Proteomes" id="UP001392437"/>
    </source>
</evidence>
<dbReference type="EMBL" id="JAQQWP010000002">
    <property type="protein sequence ID" value="KAK8130526.1"/>
    <property type="molecule type" value="Genomic_DNA"/>
</dbReference>
<dbReference type="AlphaFoldDB" id="A0AAW0R9P9"/>
<dbReference type="GO" id="GO:0006508">
    <property type="term" value="P:proteolysis"/>
    <property type="evidence" value="ECO:0007669"/>
    <property type="project" value="InterPro"/>
</dbReference>
<dbReference type="InterPro" id="IPR001506">
    <property type="entry name" value="Peptidase_M12A"/>
</dbReference>
<gene>
    <name evidence="2" type="ORF">PG999_002906</name>
</gene>
<dbReference type="Pfam" id="PF01400">
    <property type="entry name" value="Astacin"/>
    <property type="match status" value="1"/>
</dbReference>
<dbReference type="SUPFAM" id="SSF55486">
    <property type="entry name" value="Metalloproteases ('zincins'), catalytic domain"/>
    <property type="match status" value="1"/>
</dbReference>
<protein>
    <recommendedName>
        <fullName evidence="1">Peptidase M12A domain-containing protein</fullName>
    </recommendedName>
</protein>
<accession>A0AAW0R9P9</accession>
<name>A0AAW0R9P9_9PEZI</name>
<dbReference type="Proteomes" id="UP001392437">
    <property type="component" value="Unassembled WGS sequence"/>
</dbReference>